<evidence type="ECO:0000256" key="5">
    <source>
        <dbReference type="ARBA" id="ARBA00023002"/>
    </source>
</evidence>
<protein>
    <submittedName>
        <fullName evidence="9">Cytochrome P450</fullName>
    </submittedName>
</protein>
<dbReference type="Proteomes" id="UP001174694">
    <property type="component" value="Unassembled WGS sequence"/>
</dbReference>
<dbReference type="GO" id="GO:0016705">
    <property type="term" value="F:oxidoreductase activity, acting on paired donors, with incorporation or reduction of molecular oxygen"/>
    <property type="evidence" value="ECO:0007669"/>
    <property type="project" value="InterPro"/>
</dbReference>
<evidence type="ECO:0000256" key="1">
    <source>
        <dbReference type="ARBA" id="ARBA00001971"/>
    </source>
</evidence>
<keyword evidence="3 7" id="KW-0349">Heme</keyword>
<gene>
    <name evidence="9" type="ORF">NKR23_g5710</name>
</gene>
<dbReference type="InterPro" id="IPR017972">
    <property type="entry name" value="Cyt_P450_CS"/>
</dbReference>
<dbReference type="InterPro" id="IPR001128">
    <property type="entry name" value="Cyt_P450"/>
</dbReference>
<dbReference type="PANTHER" id="PTHR24305:SF96">
    <property type="entry name" value="CYTOCHROME P450 MONOOXYGENASE STCB-RELATED"/>
    <property type="match status" value="1"/>
</dbReference>
<evidence type="ECO:0000313" key="10">
    <source>
        <dbReference type="Proteomes" id="UP001174694"/>
    </source>
</evidence>
<feature type="binding site" description="axial binding residue" evidence="7">
    <location>
        <position position="397"/>
    </location>
    <ligand>
        <name>heme</name>
        <dbReference type="ChEBI" id="CHEBI:30413"/>
    </ligand>
    <ligandPart>
        <name>Fe</name>
        <dbReference type="ChEBI" id="CHEBI:18248"/>
    </ligandPart>
</feature>
<name>A0AA38RT62_9PEZI</name>
<dbReference type="AlphaFoldDB" id="A0AA38RT62"/>
<dbReference type="PRINTS" id="PR00385">
    <property type="entry name" value="P450"/>
</dbReference>
<evidence type="ECO:0000256" key="4">
    <source>
        <dbReference type="ARBA" id="ARBA00022723"/>
    </source>
</evidence>
<evidence type="ECO:0000256" key="2">
    <source>
        <dbReference type="ARBA" id="ARBA00010617"/>
    </source>
</evidence>
<dbReference type="CDD" id="cd11059">
    <property type="entry name" value="CYP_fungal"/>
    <property type="match status" value="1"/>
</dbReference>
<proteinExistence type="inferred from homology"/>
<dbReference type="EMBL" id="JANBVO010000015">
    <property type="protein sequence ID" value="KAJ9144918.1"/>
    <property type="molecule type" value="Genomic_DNA"/>
</dbReference>
<dbReference type="Gene3D" id="1.10.630.10">
    <property type="entry name" value="Cytochrome P450"/>
    <property type="match status" value="1"/>
</dbReference>
<dbReference type="InterPro" id="IPR036396">
    <property type="entry name" value="Cyt_P450_sf"/>
</dbReference>
<evidence type="ECO:0000256" key="6">
    <source>
        <dbReference type="ARBA" id="ARBA00023004"/>
    </source>
</evidence>
<dbReference type="SUPFAM" id="SSF48264">
    <property type="entry name" value="Cytochrome P450"/>
    <property type="match status" value="1"/>
</dbReference>
<dbReference type="PANTHER" id="PTHR24305">
    <property type="entry name" value="CYTOCHROME P450"/>
    <property type="match status" value="1"/>
</dbReference>
<keyword evidence="4 7" id="KW-0479">Metal-binding</keyword>
<dbReference type="Pfam" id="PF00067">
    <property type="entry name" value="p450"/>
    <property type="match status" value="1"/>
</dbReference>
<keyword evidence="10" id="KW-1185">Reference proteome</keyword>
<evidence type="ECO:0000256" key="7">
    <source>
        <dbReference type="PIRSR" id="PIRSR602401-1"/>
    </source>
</evidence>
<evidence type="ECO:0000256" key="8">
    <source>
        <dbReference type="RuleBase" id="RU000461"/>
    </source>
</evidence>
<dbReference type="GO" id="GO:0020037">
    <property type="term" value="F:heme binding"/>
    <property type="evidence" value="ECO:0007669"/>
    <property type="project" value="InterPro"/>
</dbReference>
<reference evidence="9" key="1">
    <citation type="submission" date="2022-07" db="EMBL/GenBank/DDBJ databases">
        <title>Fungi with potential for degradation of polypropylene.</title>
        <authorList>
            <person name="Gostincar C."/>
        </authorList>
    </citation>
    <scope>NUCLEOTIDE SEQUENCE</scope>
    <source>
        <strain evidence="9">EXF-13308</strain>
    </source>
</reference>
<dbReference type="PROSITE" id="PS00086">
    <property type="entry name" value="CYTOCHROME_P450"/>
    <property type="match status" value="1"/>
</dbReference>
<dbReference type="InterPro" id="IPR050121">
    <property type="entry name" value="Cytochrome_P450_monoxygenase"/>
</dbReference>
<comment type="cofactor">
    <cofactor evidence="1 7">
        <name>heme</name>
        <dbReference type="ChEBI" id="CHEBI:30413"/>
    </cofactor>
</comment>
<evidence type="ECO:0000256" key="3">
    <source>
        <dbReference type="ARBA" id="ARBA00022617"/>
    </source>
</evidence>
<dbReference type="PRINTS" id="PR00463">
    <property type="entry name" value="EP450I"/>
</dbReference>
<sequence>MGNESPWHSKWTNVAVKYQWLAGRRAFYVHQLHQEFGPAVRLGPTEVDFSDIDAVKTIYSVKTEFPKSTWYQRMVPYESASVFSTSDIEFHRRHRRLLSAPLSVSSLKLIEPILHRRTVQAMDKMADEIKSRGVTDVFKWALFYSTDVVGELTFGESFRMLDMGKVNQYILNLQSNAKLNGLRSTFPSLVTAGKYVPLPLFRRAAQATRQMRSYAQQSMQRYRRLISADPSTRPTLFSRLFKAGEHGLSDEEIIADAQAYIIAGSDTTAVSFTYLVWAVCRRDEVKKTLLQELATLPHDFSMEHLNDLSYLNQVIDEALRVYGALPAALPRIVPTGGANLAGYWIPGGTTVTAQAYTMHRNPSVYPRPETFDPSRWATTTKAMKDSFMPFGLGSRICLGIHLARMELRLATALFFLRFPNAKISAREGMTDDDMSEVIYFLLGPKGRRCLVEPEQEQEGY</sequence>
<dbReference type="GO" id="GO:0005506">
    <property type="term" value="F:iron ion binding"/>
    <property type="evidence" value="ECO:0007669"/>
    <property type="project" value="InterPro"/>
</dbReference>
<comment type="similarity">
    <text evidence="2 8">Belongs to the cytochrome P450 family.</text>
</comment>
<dbReference type="GO" id="GO:0004497">
    <property type="term" value="F:monooxygenase activity"/>
    <property type="evidence" value="ECO:0007669"/>
    <property type="project" value="UniProtKB-KW"/>
</dbReference>
<keyword evidence="8" id="KW-0503">Monooxygenase</keyword>
<comment type="caution">
    <text evidence="9">The sequence shown here is derived from an EMBL/GenBank/DDBJ whole genome shotgun (WGS) entry which is preliminary data.</text>
</comment>
<dbReference type="InterPro" id="IPR002401">
    <property type="entry name" value="Cyt_P450_E_grp-I"/>
</dbReference>
<evidence type="ECO:0000313" key="9">
    <source>
        <dbReference type="EMBL" id="KAJ9144918.1"/>
    </source>
</evidence>
<keyword evidence="5 8" id="KW-0560">Oxidoreductase</keyword>
<keyword evidence="6 7" id="KW-0408">Iron</keyword>
<accession>A0AA38RT62</accession>
<organism evidence="9 10">
    <name type="scientific">Pleurostoma richardsiae</name>
    <dbReference type="NCBI Taxonomy" id="41990"/>
    <lineage>
        <taxon>Eukaryota</taxon>
        <taxon>Fungi</taxon>
        <taxon>Dikarya</taxon>
        <taxon>Ascomycota</taxon>
        <taxon>Pezizomycotina</taxon>
        <taxon>Sordariomycetes</taxon>
        <taxon>Sordariomycetidae</taxon>
        <taxon>Calosphaeriales</taxon>
        <taxon>Pleurostomataceae</taxon>
        <taxon>Pleurostoma</taxon>
    </lineage>
</organism>